<reference evidence="1 2" key="1">
    <citation type="journal article" date="2014" name="PLoS Genet.">
        <title>Phylogenetically driven sequencing of extremely halophilic archaea reveals strategies for static and dynamic osmo-response.</title>
        <authorList>
            <person name="Becker E.A."/>
            <person name="Seitzer P.M."/>
            <person name="Tritt A."/>
            <person name="Larsen D."/>
            <person name="Krusor M."/>
            <person name="Yao A.I."/>
            <person name="Wu D."/>
            <person name="Madern D."/>
            <person name="Eisen J.A."/>
            <person name="Darling A.E."/>
            <person name="Facciotti M.T."/>
        </authorList>
    </citation>
    <scope>NUCLEOTIDE SEQUENCE [LARGE SCALE GENOMIC DNA]</scope>
    <source>
        <strain evidence="1 2">DSM 12281</strain>
    </source>
</reference>
<dbReference type="OrthoDB" id="205545at2157"/>
<dbReference type="RefSeq" id="WP_006824179.1">
    <property type="nucleotide sequence ID" value="NZ_AOIL01000009.1"/>
</dbReference>
<dbReference type="STRING" id="1230458.C484_01355"/>
<sequence>MLLSETDEAVLAAAEALGEELADTQSTSAEFETVLRQCNETISQEIGIQYGDACGAGDCC</sequence>
<gene>
    <name evidence="1" type="ORF">C484_01355</name>
</gene>
<dbReference type="EMBL" id="AOIL01000009">
    <property type="protein sequence ID" value="ELY96319.1"/>
    <property type="molecule type" value="Genomic_DNA"/>
</dbReference>
<dbReference type="InterPro" id="IPR058380">
    <property type="entry name" value="DUF8067"/>
</dbReference>
<evidence type="ECO:0000313" key="1">
    <source>
        <dbReference type="EMBL" id="ELY96319.1"/>
    </source>
</evidence>
<evidence type="ECO:0000313" key="2">
    <source>
        <dbReference type="Proteomes" id="UP000011648"/>
    </source>
</evidence>
<proteinExistence type="predicted"/>
<dbReference type="AlphaFoldDB" id="M0ACQ0"/>
<protein>
    <submittedName>
        <fullName evidence="1">Uncharacterized protein</fullName>
    </submittedName>
</protein>
<dbReference type="Proteomes" id="UP000011648">
    <property type="component" value="Unassembled WGS sequence"/>
</dbReference>
<comment type="caution">
    <text evidence="1">The sequence shown here is derived from an EMBL/GenBank/DDBJ whole genome shotgun (WGS) entry which is preliminary data.</text>
</comment>
<keyword evidence="2" id="KW-1185">Reference proteome</keyword>
<organism evidence="1 2">
    <name type="scientific">Natrialba taiwanensis DSM 12281</name>
    <dbReference type="NCBI Taxonomy" id="1230458"/>
    <lineage>
        <taxon>Archaea</taxon>
        <taxon>Methanobacteriati</taxon>
        <taxon>Methanobacteriota</taxon>
        <taxon>Stenosarchaea group</taxon>
        <taxon>Halobacteria</taxon>
        <taxon>Halobacteriales</taxon>
        <taxon>Natrialbaceae</taxon>
        <taxon>Natrialba</taxon>
    </lineage>
</organism>
<dbReference type="Pfam" id="PF26263">
    <property type="entry name" value="DUF8067"/>
    <property type="match status" value="1"/>
</dbReference>
<accession>M0ACQ0</accession>
<dbReference type="NCBIfam" id="NF041415">
    <property type="entry name" value="halo_CC_star"/>
    <property type="match status" value="1"/>
</dbReference>
<dbReference type="PATRIC" id="fig|1230458.4.peg.255"/>
<name>M0ACQ0_9EURY</name>